<accession>A0A133U855</accession>
<reference evidence="2 3" key="1">
    <citation type="journal article" date="2016" name="Sci. Rep.">
        <title>Metabolic traits of an uncultured archaeal lineage -MSBL1- from brine pools of the Red Sea.</title>
        <authorList>
            <person name="Mwirichia R."/>
            <person name="Alam I."/>
            <person name="Rashid M."/>
            <person name="Vinu M."/>
            <person name="Ba-Alawi W."/>
            <person name="Anthony Kamau A."/>
            <person name="Kamanda Ngugi D."/>
            <person name="Goker M."/>
            <person name="Klenk H.P."/>
            <person name="Bajic V."/>
            <person name="Stingl U."/>
        </authorList>
    </citation>
    <scope>NUCLEOTIDE SEQUENCE [LARGE SCALE GENOMIC DNA]</scope>
    <source>
        <strain evidence="2">SCGC-AAA259B11</strain>
    </source>
</reference>
<protein>
    <submittedName>
        <fullName evidence="2">Uncharacterized protein</fullName>
    </submittedName>
</protein>
<gene>
    <name evidence="2" type="ORF">AKJ61_00880</name>
</gene>
<evidence type="ECO:0000313" key="3">
    <source>
        <dbReference type="Proteomes" id="UP000070184"/>
    </source>
</evidence>
<proteinExistence type="predicted"/>
<sequence length="106" mass="12119">MSKEKVKEMPTSGTLERLTNDRGKHNPACHPPNSVRFKCQCGVVHKWPQNSRGHVYRCKNCGRKHGHQYGPWDYPSFGSKYGRNGCPGLGVYREKMESLLSEEEPE</sequence>
<keyword evidence="3" id="KW-1185">Reference proteome</keyword>
<comment type="caution">
    <text evidence="2">The sequence shown here is derived from an EMBL/GenBank/DDBJ whole genome shotgun (WGS) entry which is preliminary data.</text>
</comment>
<dbReference type="EMBL" id="LHXK01000006">
    <property type="protein sequence ID" value="KXA90385.1"/>
    <property type="molecule type" value="Genomic_DNA"/>
</dbReference>
<name>A0A133U855_9EURY</name>
<feature type="region of interest" description="Disordered" evidence="1">
    <location>
        <begin position="1"/>
        <end position="29"/>
    </location>
</feature>
<evidence type="ECO:0000313" key="2">
    <source>
        <dbReference type="EMBL" id="KXA90385.1"/>
    </source>
</evidence>
<dbReference type="AlphaFoldDB" id="A0A133U855"/>
<evidence type="ECO:0000256" key="1">
    <source>
        <dbReference type="SAM" id="MobiDB-lite"/>
    </source>
</evidence>
<organism evidence="2 3">
    <name type="scientific">candidate division MSBL1 archaeon SCGC-AAA259B11</name>
    <dbReference type="NCBI Taxonomy" id="1698260"/>
    <lineage>
        <taxon>Archaea</taxon>
        <taxon>Methanobacteriati</taxon>
        <taxon>Methanobacteriota</taxon>
        <taxon>candidate division MSBL1</taxon>
    </lineage>
</organism>
<dbReference type="Proteomes" id="UP000070184">
    <property type="component" value="Unassembled WGS sequence"/>
</dbReference>